<comment type="cofactor">
    <cofactor evidence="1">
        <name>Zn(2+)</name>
        <dbReference type="ChEBI" id="CHEBI:29105"/>
    </cofactor>
</comment>
<dbReference type="GO" id="GO:0016887">
    <property type="term" value="F:ATP hydrolysis activity"/>
    <property type="evidence" value="ECO:0007669"/>
    <property type="project" value="InterPro"/>
</dbReference>
<dbReference type="GO" id="GO:0004176">
    <property type="term" value="F:ATP-dependent peptidase activity"/>
    <property type="evidence" value="ECO:0007669"/>
    <property type="project" value="TreeGrafter"/>
</dbReference>
<feature type="compositionally biased region" description="Low complexity" evidence="6">
    <location>
        <begin position="34"/>
        <end position="47"/>
    </location>
</feature>
<dbReference type="AlphaFoldDB" id="U6GW70"/>
<dbReference type="FunFam" id="3.40.50.300:FF:002568">
    <property type="entry name" value="Cell division protein (FtsH)"/>
    <property type="match status" value="1"/>
</dbReference>
<dbReference type="InterPro" id="IPR003593">
    <property type="entry name" value="AAA+_ATPase"/>
</dbReference>
<keyword evidence="2" id="KW-0479">Metal-binding</keyword>
<dbReference type="PROSITE" id="PS00674">
    <property type="entry name" value="AAA"/>
    <property type="match status" value="1"/>
</dbReference>
<dbReference type="VEuPathDB" id="ToxoDB:EAH_00044800"/>
<dbReference type="GeneID" id="25272550"/>
<keyword evidence="7" id="KW-0472">Membrane</keyword>
<feature type="transmembrane region" description="Helical" evidence="7">
    <location>
        <begin position="268"/>
        <end position="290"/>
    </location>
</feature>
<evidence type="ECO:0000256" key="3">
    <source>
        <dbReference type="ARBA" id="ARBA00022833"/>
    </source>
</evidence>
<keyword evidence="10" id="KW-1185">Reference proteome</keyword>
<dbReference type="EMBL" id="HG673503">
    <property type="protein sequence ID" value="CDI83842.1"/>
    <property type="molecule type" value="Genomic_DNA"/>
</dbReference>
<proteinExistence type="inferred from homology"/>
<reference evidence="9" key="2">
    <citation type="submission" date="2013-10" db="EMBL/GenBank/DDBJ databases">
        <authorList>
            <person name="Aslett M."/>
        </authorList>
    </citation>
    <scope>NUCLEOTIDE SEQUENCE [LARGE SCALE GENOMIC DNA]</scope>
    <source>
        <strain evidence="9">Houghton</strain>
    </source>
</reference>
<dbReference type="InterPro" id="IPR003959">
    <property type="entry name" value="ATPase_AAA_core"/>
</dbReference>
<keyword evidence="5" id="KW-0547">Nucleotide-binding</keyword>
<evidence type="ECO:0000256" key="7">
    <source>
        <dbReference type="SAM" id="Phobius"/>
    </source>
</evidence>
<reference evidence="9" key="1">
    <citation type="submission" date="2013-10" db="EMBL/GenBank/DDBJ databases">
        <title>Genomic analysis of the causative agents of coccidiosis in chickens.</title>
        <authorList>
            <person name="Reid A.J."/>
            <person name="Blake D."/>
            <person name="Billington K."/>
            <person name="Browne H."/>
            <person name="Dunn M."/>
            <person name="Hung S."/>
            <person name="Kawahara F."/>
            <person name="Miranda-Saavedra D."/>
            <person name="Mourier T."/>
            <person name="Nagra H."/>
            <person name="Otto T.D."/>
            <person name="Rawlings N."/>
            <person name="Sanchez A."/>
            <person name="Sanders M."/>
            <person name="Subramaniam C."/>
            <person name="Tay Y."/>
            <person name="Dear P."/>
            <person name="Doerig C."/>
            <person name="Gruber A."/>
            <person name="Parkinson J."/>
            <person name="Shirley M."/>
            <person name="Wan K.L."/>
            <person name="Berriman M."/>
            <person name="Tomley F."/>
            <person name="Pain A."/>
        </authorList>
    </citation>
    <scope>NUCLEOTIDE SEQUENCE [LARGE SCALE GENOMIC DNA]</scope>
    <source>
        <strain evidence="9">Houghton</strain>
    </source>
</reference>
<keyword evidence="7" id="KW-1133">Transmembrane helix</keyword>
<dbReference type="InterPro" id="IPR027417">
    <property type="entry name" value="P-loop_NTPase"/>
</dbReference>
<feature type="region of interest" description="Disordered" evidence="6">
    <location>
        <begin position="1"/>
        <end position="54"/>
    </location>
</feature>
<keyword evidence="7" id="KW-0812">Transmembrane</keyword>
<dbReference type="GO" id="GO:0006508">
    <property type="term" value="P:proteolysis"/>
    <property type="evidence" value="ECO:0007669"/>
    <property type="project" value="TreeGrafter"/>
</dbReference>
<evidence type="ECO:0000256" key="5">
    <source>
        <dbReference type="RuleBase" id="RU003651"/>
    </source>
</evidence>
<dbReference type="PANTHER" id="PTHR23076">
    <property type="entry name" value="METALLOPROTEASE M41 FTSH"/>
    <property type="match status" value="1"/>
</dbReference>
<evidence type="ECO:0000313" key="9">
    <source>
        <dbReference type="EMBL" id="CDI83842.1"/>
    </source>
</evidence>
<evidence type="ECO:0000256" key="1">
    <source>
        <dbReference type="ARBA" id="ARBA00001947"/>
    </source>
</evidence>
<keyword evidence="4" id="KW-0645">Protease</keyword>
<comment type="similarity">
    <text evidence="5">Belongs to the AAA ATPase family.</text>
</comment>
<dbReference type="GO" id="GO:0005524">
    <property type="term" value="F:ATP binding"/>
    <property type="evidence" value="ECO:0007669"/>
    <property type="project" value="UniProtKB-KW"/>
</dbReference>
<keyword evidence="3" id="KW-0862">Zinc</keyword>
<dbReference type="Gene3D" id="3.40.50.300">
    <property type="entry name" value="P-loop containing nucleotide triphosphate hydrolases"/>
    <property type="match status" value="1"/>
</dbReference>
<dbReference type="InterPro" id="IPR041569">
    <property type="entry name" value="AAA_lid_3"/>
</dbReference>
<feature type="domain" description="AAA+ ATPase" evidence="8">
    <location>
        <begin position="352"/>
        <end position="497"/>
    </location>
</feature>
<keyword evidence="5" id="KW-0067">ATP-binding</keyword>
<dbReference type="GO" id="GO:0008237">
    <property type="term" value="F:metallopeptidase activity"/>
    <property type="evidence" value="ECO:0007669"/>
    <property type="project" value="UniProtKB-KW"/>
</dbReference>
<dbReference type="GO" id="GO:0046872">
    <property type="term" value="F:metal ion binding"/>
    <property type="evidence" value="ECO:0007669"/>
    <property type="project" value="UniProtKB-KW"/>
</dbReference>
<dbReference type="Proteomes" id="UP000018050">
    <property type="component" value="Unassembled WGS sequence"/>
</dbReference>
<protein>
    <recommendedName>
        <fullName evidence="8">AAA+ ATPase domain-containing protein</fullName>
    </recommendedName>
</protein>
<feature type="transmembrane region" description="Helical" evidence="7">
    <location>
        <begin position="89"/>
        <end position="108"/>
    </location>
</feature>
<dbReference type="OrthoDB" id="346993at2759"/>
<name>U6GW70_EIMAC</name>
<organism evidence="9 10">
    <name type="scientific">Eimeria acervulina</name>
    <name type="common">Coccidian parasite</name>
    <dbReference type="NCBI Taxonomy" id="5801"/>
    <lineage>
        <taxon>Eukaryota</taxon>
        <taxon>Sar</taxon>
        <taxon>Alveolata</taxon>
        <taxon>Apicomplexa</taxon>
        <taxon>Conoidasida</taxon>
        <taxon>Coccidia</taxon>
        <taxon>Eucoccidiorida</taxon>
        <taxon>Eimeriorina</taxon>
        <taxon>Eimeriidae</taxon>
        <taxon>Eimeria</taxon>
    </lineage>
</organism>
<dbReference type="SUPFAM" id="SSF52540">
    <property type="entry name" value="P-loop containing nucleoside triphosphate hydrolases"/>
    <property type="match status" value="1"/>
</dbReference>
<keyword evidence="4" id="KW-0378">Hydrolase</keyword>
<evidence type="ECO:0000313" key="10">
    <source>
        <dbReference type="Proteomes" id="UP000018050"/>
    </source>
</evidence>
<evidence type="ECO:0000259" key="8">
    <source>
        <dbReference type="SMART" id="SM00382"/>
    </source>
</evidence>
<evidence type="ECO:0000256" key="4">
    <source>
        <dbReference type="ARBA" id="ARBA00023049"/>
    </source>
</evidence>
<dbReference type="InterPro" id="IPR003960">
    <property type="entry name" value="ATPase_AAA_CS"/>
</dbReference>
<feature type="transmembrane region" description="Helical" evidence="7">
    <location>
        <begin position="120"/>
        <end position="140"/>
    </location>
</feature>
<dbReference type="PANTHER" id="PTHR23076:SF97">
    <property type="entry name" value="ATP-DEPENDENT ZINC METALLOPROTEASE YME1L1"/>
    <property type="match status" value="1"/>
</dbReference>
<dbReference type="SMART" id="SM00382">
    <property type="entry name" value="AAA"/>
    <property type="match status" value="1"/>
</dbReference>
<dbReference type="Pfam" id="PF17862">
    <property type="entry name" value="AAA_lid_3"/>
    <property type="match status" value="1"/>
</dbReference>
<sequence length="594" mass="64893">MRGPALPGQLGAPRSPSPVLPSDERNYSAFEIDSSSSNNNNNTTNSSGFEEVGEGWKGPEEQLLRDLSPSPHSRFLTQLIRIKALWMRWLYGFLSCACCLRGSLYSSLSGGKGLQHQLRRITFMFGGGVLLFVLLLVHLWRLRWGRRRVVSGVSVLRAGGDPVRGFSSAAATSDQKKSVPFLFRVLFFWRRWDWWQGAAAAAEEPFSRVLELVGGSAVKEVHFGPGPRLLLELKDKRRVVSSLVPGAEAAFFHAVSTRVPRFKAVQRGGLVSAAASLAAPLLLMAVWFRLLRGLLLPLQQQTRDSGTERDAAGAPPPTRFQEVVCRRKEELKEIVCLLNGQQEVYASMGARLPRGVLLVGPAGTGKTLLARAVAGETHAAFLSAAASEFTDIFVGQGARRVRELFRDARRRAPCVVFIDELDALGSRSGSPAFSEGASAANQEYIQTINQLLAEIDGVMGGAAGVVVIAATNRIEAIDPALLRSGRFDRLIHLSLPDEEERLEILQLHAALKKLRLTSKAQRHLKPLAAAAEGLSGADLENLLNESVFKAVRRNKTHIDEEALDEALFTLLQRTQQAGHSVERIGLSGIFNSSF</sequence>
<accession>U6GW70</accession>
<gene>
    <name evidence="9" type="ORF">EAH_00044800</name>
</gene>
<keyword evidence="4" id="KW-0482">Metalloprotease</keyword>
<dbReference type="Pfam" id="PF00004">
    <property type="entry name" value="AAA"/>
    <property type="match status" value="1"/>
</dbReference>
<evidence type="ECO:0000256" key="2">
    <source>
        <dbReference type="ARBA" id="ARBA00022723"/>
    </source>
</evidence>
<dbReference type="Gene3D" id="1.10.8.60">
    <property type="match status" value="1"/>
</dbReference>
<dbReference type="OMA" id="GRRMISN"/>
<evidence type="ECO:0000256" key="6">
    <source>
        <dbReference type="SAM" id="MobiDB-lite"/>
    </source>
</evidence>
<dbReference type="RefSeq" id="XP_013247091.1">
    <property type="nucleotide sequence ID" value="XM_013391637.1"/>
</dbReference>